<accession>A0A1M6ULQ5</accession>
<reference evidence="1 2" key="1">
    <citation type="submission" date="2016-10" db="EMBL/GenBank/DDBJ databases">
        <authorList>
            <person name="de Groot N.N."/>
        </authorList>
    </citation>
    <scope>NUCLEOTIDE SEQUENCE [LARGE SCALE GENOMIC DNA]</scope>
    <source>
        <strain evidence="1 2">GAS522</strain>
    </source>
</reference>
<organism evidence="1 2">
    <name type="scientific">Bradyrhizobium lablabi</name>
    <dbReference type="NCBI Taxonomy" id="722472"/>
    <lineage>
        <taxon>Bacteria</taxon>
        <taxon>Pseudomonadati</taxon>
        <taxon>Pseudomonadota</taxon>
        <taxon>Alphaproteobacteria</taxon>
        <taxon>Hyphomicrobiales</taxon>
        <taxon>Nitrobacteraceae</taxon>
        <taxon>Bradyrhizobium</taxon>
    </lineage>
</organism>
<dbReference type="AlphaFoldDB" id="A0A1M6ULQ5"/>
<protein>
    <submittedName>
        <fullName evidence="1">Uncharacterized protein</fullName>
    </submittedName>
</protein>
<evidence type="ECO:0000313" key="2">
    <source>
        <dbReference type="Proteomes" id="UP000183208"/>
    </source>
</evidence>
<proteinExistence type="predicted"/>
<sequence length="89" mass="9681">MAALEKPPAIENKLVRRDQFNITPQGIIHKPTDAAFTPNPGDAFSGIERLGQLGSKGPNGSGFGAEDVLKMMRQLWAEYVASNPQLFNL</sequence>
<name>A0A1M6ULQ5_9BRAD</name>
<evidence type="ECO:0000313" key="1">
    <source>
        <dbReference type="EMBL" id="SEC49910.1"/>
    </source>
</evidence>
<dbReference type="OrthoDB" id="8253823at2"/>
<dbReference type="Proteomes" id="UP000183208">
    <property type="component" value="Unassembled WGS sequence"/>
</dbReference>
<dbReference type="RefSeq" id="WP_074817558.1">
    <property type="nucleotide sequence ID" value="NZ_FNTI01000001.1"/>
</dbReference>
<dbReference type="EMBL" id="FNTI01000001">
    <property type="protein sequence ID" value="SEC49910.1"/>
    <property type="molecule type" value="Genomic_DNA"/>
</dbReference>
<gene>
    <name evidence="1" type="ORF">SAMN05444171_1560</name>
</gene>